<accession>A0AA96LSM9</accession>
<dbReference type="InterPro" id="IPR058247">
    <property type="entry name" value="DUF1453"/>
</dbReference>
<feature type="transmembrane region" description="Helical" evidence="1">
    <location>
        <begin position="140"/>
        <end position="160"/>
    </location>
</feature>
<gene>
    <name evidence="2" type="ORF">MJB10_03300</name>
</gene>
<sequence>MGNWLHYLIPVLIIGLIVYRRAKRTIGFQKLATRRLTIRLSLFSLLGGIIFLLGFVHPIHFIGYGIGLAGGTYLGMTAIRHTRFEHRSDGWYYRTHLWVEITVLVLFLGRLAYRYAVIAVTTTSAQINPADLAQFTRDPVTAAVFFIIVSYYVLYFGYLLRESSKLTPTAPAADEAAALGHVGDSTYSHYPPHHSS</sequence>
<evidence type="ECO:0000313" key="3">
    <source>
        <dbReference type="Proteomes" id="UP001304650"/>
    </source>
</evidence>
<dbReference type="KEGG" id="proo:MJB10_03300"/>
<keyword evidence="1" id="KW-0472">Membrane</keyword>
<keyword evidence="1" id="KW-1133">Transmembrane helix</keyword>
<dbReference type="AlphaFoldDB" id="A0AA96LSM9"/>
<proteinExistence type="predicted"/>
<evidence type="ECO:0000313" key="2">
    <source>
        <dbReference type="EMBL" id="WNR45178.1"/>
    </source>
</evidence>
<keyword evidence="1" id="KW-0812">Transmembrane</keyword>
<dbReference type="RefSeq" id="WP_314801707.1">
    <property type="nucleotide sequence ID" value="NZ_CP130319.1"/>
</dbReference>
<name>A0AA96LSM9_9BACL</name>
<protein>
    <recommendedName>
        <fullName evidence="4">DUF1453 domain-containing protein</fullName>
    </recommendedName>
</protein>
<dbReference type="Pfam" id="PF07301">
    <property type="entry name" value="DUF1453"/>
    <property type="match status" value="1"/>
</dbReference>
<feature type="transmembrane region" description="Helical" evidence="1">
    <location>
        <begin position="36"/>
        <end position="55"/>
    </location>
</feature>
<organism evidence="2 3">
    <name type="scientific">Paenibacillus roseopurpureus</name>
    <dbReference type="NCBI Taxonomy" id="2918901"/>
    <lineage>
        <taxon>Bacteria</taxon>
        <taxon>Bacillati</taxon>
        <taxon>Bacillota</taxon>
        <taxon>Bacilli</taxon>
        <taxon>Bacillales</taxon>
        <taxon>Paenibacillaceae</taxon>
        <taxon>Paenibacillus</taxon>
    </lineage>
</organism>
<feature type="transmembrane region" description="Helical" evidence="1">
    <location>
        <begin position="61"/>
        <end position="79"/>
    </location>
</feature>
<feature type="transmembrane region" description="Helical" evidence="1">
    <location>
        <begin position="6"/>
        <end position="22"/>
    </location>
</feature>
<evidence type="ECO:0000256" key="1">
    <source>
        <dbReference type="SAM" id="Phobius"/>
    </source>
</evidence>
<keyword evidence="3" id="KW-1185">Reference proteome</keyword>
<feature type="transmembrane region" description="Helical" evidence="1">
    <location>
        <begin position="91"/>
        <end position="113"/>
    </location>
</feature>
<reference evidence="2" key="1">
    <citation type="submission" date="2022-02" db="EMBL/GenBank/DDBJ databases">
        <title>Paenibacillus sp. MBLB1832 Whole Genome Shotgun Sequencing.</title>
        <authorList>
            <person name="Hwang C.Y."/>
            <person name="Cho E.-S."/>
            <person name="Seo M.-J."/>
        </authorList>
    </citation>
    <scope>NUCLEOTIDE SEQUENCE</scope>
    <source>
        <strain evidence="2">MBLB1832</strain>
    </source>
</reference>
<evidence type="ECO:0008006" key="4">
    <source>
        <dbReference type="Google" id="ProtNLM"/>
    </source>
</evidence>
<dbReference type="Proteomes" id="UP001304650">
    <property type="component" value="Chromosome"/>
</dbReference>
<dbReference type="EMBL" id="CP130319">
    <property type="protein sequence ID" value="WNR45178.1"/>
    <property type="molecule type" value="Genomic_DNA"/>
</dbReference>